<protein>
    <recommendedName>
        <fullName evidence="5">Ig-like domain-containing protein</fullName>
    </recommendedName>
</protein>
<dbReference type="GO" id="GO:0004888">
    <property type="term" value="F:transmembrane signaling receptor activity"/>
    <property type="evidence" value="ECO:0007669"/>
    <property type="project" value="TreeGrafter"/>
</dbReference>
<dbReference type="InterPro" id="IPR007110">
    <property type="entry name" value="Ig-like_dom"/>
</dbReference>
<dbReference type="InterPro" id="IPR050488">
    <property type="entry name" value="Ig_Fc_receptor"/>
</dbReference>
<evidence type="ECO:0000259" key="5">
    <source>
        <dbReference type="PROSITE" id="PS50835"/>
    </source>
</evidence>
<dbReference type="Proteomes" id="UP000472276">
    <property type="component" value="Unassembled WGS sequence"/>
</dbReference>
<dbReference type="SUPFAM" id="SSF48726">
    <property type="entry name" value="Immunoglobulin"/>
    <property type="match status" value="1"/>
</dbReference>
<accession>A0AAZ1XIC4</accession>
<dbReference type="GO" id="GO:0007166">
    <property type="term" value="P:cell surface receptor signaling pathway"/>
    <property type="evidence" value="ECO:0007669"/>
    <property type="project" value="TreeGrafter"/>
</dbReference>
<dbReference type="PROSITE" id="PS50835">
    <property type="entry name" value="IG_LIKE"/>
    <property type="match status" value="1"/>
</dbReference>
<dbReference type="InterPro" id="IPR036179">
    <property type="entry name" value="Ig-like_dom_sf"/>
</dbReference>
<feature type="domain" description="Ig-like" evidence="5">
    <location>
        <begin position="114"/>
        <end position="193"/>
    </location>
</feature>
<evidence type="ECO:0000256" key="1">
    <source>
        <dbReference type="ARBA" id="ARBA00022729"/>
    </source>
</evidence>
<dbReference type="SMART" id="SM00409">
    <property type="entry name" value="IG"/>
    <property type="match status" value="1"/>
</dbReference>
<evidence type="ECO:0000256" key="4">
    <source>
        <dbReference type="SAM" id="SignalP"/>
    </source>
</evidence>
<dbReference type="GO" id="GO:0009897">
    <property type="term" value="C:external side of plasma membrane"/>
    <property type="evidence" value="ECO:0007669"/>
    <property type="project" value="TreeGrafter"/>
</dbReference>
<dbReference type="GO" id="GO:0006955">
    <property type="term" value="P:immune response"/>
    <property type="evidence" value="ECO:0007669"/>
    <property type="project" value="TreeGrafter"/>
</dbReference>
<reference evidence="6" key="2">
    <citation type="submission" date="2025-08" db="UniProtKB">
        <authorList>
            <consortium name="Ensembl"/>
        </authorList>
    </citation>
    <scope>IDENTIFICATION</scope>
</reference>
<evidence type="ECO:0000313" key="6">
    <source>
        <dbReference type="Ensembl" id="ENSOABP00000067340.1"/>
    </source>
</evidence>
<dbReference type="Ensembl" id="ENSOABT00000068768.1">
    <property type="protein sequence ID" value="ENSOABP00000067340.1"/>
    <property type="gene ID" value="ENSOABG00000036076.1"/>
</dbReference>
<reference evidence="7" key="1">
    <citation type="submission" date="2020-03" db="EMBL/GenBank/DDBJ databases">
        <title>Evolution of repeat sequences and sex chromosomes of tilapia species revealed by chromosome-level genomes.</title>
        <authorList>
            <person name="Xu L."/>
            <person name="Tao W."/>
            <person name="Wang D."/>
            <person name="Zhou Q."/>
        </authorList>
    </citation>
    <scope>NUCLEOTIDE SEQUENCE [LARGE SCALE GENOMIC DNA]</scope>
    <source>
        <strain evidence="7">Israel</strain>
    </source>
</reference>
<dbReference type="InterPro" id="IPR013783">
    <property type="entry name" value="Ig-like_fold"/>
</dbReference>
<feature type="signal peptide" evidence="4">
    <location>
        <begin position="1"/>
        <end position="26"/>
    </location>
</feature>
<evidence type="ECO:0000313" key="7">
    <source>
        <dbReference type="Proteomes" id="UP000472276"/>
    </source>
</evidence>
<proteinExistence type="predicted"/>
<dbReference type="Gene3D" id="2.60.40.10">
    <property type="entry name" value="Immunoglobulins"/>
    <property type="match status" value="1"/>
</dbReference>
<feature type="region of interest" description="Disordered" evidence="3">
    <location>
        <begin position="261"/>
        <end position="327"/>
    </location>
</feature>
<gene>
    <name evidence="6" type="primary">LOC120433749</name>
</gene>
<keyword evidence="7" id="KW-1185">Reference proteome</keyword>
<dbReference type="PANTHER" id="PTHR11481">
    <property type="entry name" value="IMMUNOGLOBULIN FC RECEPTOR"/>
    <property type="match status" value="1"/>
</dbReference>
<dbReference type="PANTHER" id="PTHR11481:SF64">
    <property type="entry name" value="FC RECEPTOR-LIKE PROTEIN 4"/>
    <property type="match status" value="1"/>
</dbReference>
<feature type="chain" id="PRO_5044271042" description="Ig-like domain-containing protein" evidence="4">
    <location>
        <begin position="27"/>
        <end position="327"/>
    </location>
</feature>
<evidence type="ECO:0000256" key="3">
    <source>
        <dbReference type="SAM" id="MobiDB-lite"/>
    </source>
</evidence>
<name>A0AAZ1XIC4_OREAU</name>
<keyword evidence="2" id="KW-1015">Disulfide bond</keyword>
<keyword evidence="1 4" id="KW-0732">Signal</keyword>
<dbReference type="AlphaFoldDB" id="A0AAZ1XIC4"/>
<organism evidence="6 7">
    <name type="scientific">Oreochromis aureus</name>
    <name type="common">Israeli tilapia</name>
    <name type="synonym">Chromis aureus</name>
    <dbReference type="NCBI Taxonomy" id="47969"/>
    <lineage>
        <taxon>Eukaryota</taxon>
        <taxon>Metazoa</taxon>
        <taxon>Chordata</taxon>
        <taxon>Craniata</taxon>
        <taxon>Vertebrata</taxon>
        <taxon>Euteleostomi</taxon>
        <taxon>Actinopterygii</taxon>
        <taxon>Neopterygii</taxon>
        <taxon>Teleostei</taxon>
        <taxon>Neoteleostei</taxon>
        <taxon>Acanthomorphata</taxon>
        <taxon>Ovalentaria</taxon>
        <taxon>Cichlomorphae</taxon>
        <taxon>Cichliformes</taxon>
        <taxon>Cichlidae</taxon>
        <taxon>African cichlids</taxon>
        <taxon>Pseudocrenilabrinae</taxon>
        <taxon>Oreochromini</taxon>
        <taxon>Oreochromis</taxon>
    </lineage>
</organism>
<dbReference type="InterPro" id="IPR003599">
    <property type="entry name" value="Ig_sub"/>
</dbReference>
<reference evidence="6" key="3">
    <citation type="submission" date="2025-09" db="UniProtKB">
        <authorList>
            <consortium name="Ensembl"/>
        </authorList>
    </citation>
    <scope>IDENTIFICATION</scope>
</reference>
<evidence type="ECO:0000256" key="2">
    <source>
        <dbReference type="ARBA" id="ARBA00023157"/>
    </source>
</evidence>
<sequence>MVSALCIRLLMSIMILLFVQDQEVDAVSLRIVPNRLQFFVYESLTFHCEGVKYCEVVHKFRGKIKSCSEVTETRPTGSSCPVKIVYTDNNGEYWYEPEAGRRSNIINLSVTAGPVILESPAVPLLMEETVTLSCRMKNPSTNFKADFYKNGRLIHRSSTGNMTIHRIFKSDEGFYKCKISGVGESPESWLKVTDSQTLKYTRNLDNNVCHSSSAATPCIITTILVSALLVAVGLHHFGKGYWKRETGTVEADRETYAAVRKTGDEDTLPSKPSCHSVGLGDTRPQEAGTSTEMSSAGPCQPKAEDPLNSTKPQVAEREPPEKIVTSE</sequence>